<reference evidence="1 2" key="1">
    <citation type="submission" date="2021-03" db="EMBL/GenBank/DDBJ databases">
        <title>Winogradskyella sp. nov., isolated from costal sediment.</title>
        <authorList>
            <person name="Gao C."/>
        </authorList>
    </citation>
    <scope>NUCLEOTIDE SEQUENCE [LARGE SCALE GENOMIC DNA]</scope>
    <source>
        <strain evidence="1 2">DF17</strain>
    </source>
</reference>
<organism evidence="1 2">
    <name type="scientific">Winogradskyella pelagia</name>
    <dbReference type="NCBI Taxonomy" id="2819984"/>
    <lineage>
        <taxon>Bacteria</taxon>
        <taxon>Pseudomonadati</taxon>
        <taxon>Bacteroidota</taxon>
        <taxon>Flavobacteriia</taxon>
        <taxon>Flavobacteriales</taxon>
        <taxon>Flavobacteriaceae</taxon>
        <taxon>Winogradskyella</taxon>
    </lineage>
</organism>
<keyword evidence="2" id="KW-1185">Reference proteome</keyword>
<proteinExistence type="predicted"/>
<evidence type="ECO:0000313" key="2">
    <source>
        <dbReference type="Proteomes" id="UP000676776"/>
    </source>
</evidence>
<dbReference type="Proteomes" id="UP000676776">
    <property type="component" value="Unassembled WGS sequence"/>
</dbReference>
<name>A0ABS3T134_9FLAO</name>
<accession>A0ABS3T134</accession>
<comment type="caution">
    <text evidence="1">The sequence shown here is derived from an EMBL/GenBank/DDBJ whole genome shotgun (WGS) entry which is preliminary data.</text>
</comment>
<gene>
    <name evidence="1" type="ORF">J4050_06800</name>
</gene>
<dbReference type="RefSeq" id="WP_208153617.1">
    <property type="nucleotide sequence ID" value="NZ_JAGEVF010000004.1"/>
</dbReference>
<dbReference type="EMBL" id="JAGEVF010000004">
    <property type="protein sequence ID" value="MBO3116448.1"/>
    <property type="molecule type" value="Genomic_DNA"/>
</dbReference>
<protein>
    <recommendedName>
        <fullName evidence="3">Lipocalin-like domain-containing protein</fullName>
    </recommendedName>
</protein>
<evidence type="ECO:0008006" key="3">
    <source>
        <dbReference type="Google" id="ProtNLM"/>
    </source>
</evidence>
<evidence type="ECO:0000313" key="1">
    <source>
        <dbReference type="EMBL" id="MBO3116448.1"/>
    </source>
</evidence>
<sequence>MKVLFSLLTLACYIIGQGQDAFVQLSDLEILDNTKWTGQLTYKDYQSGEWTPIDATMQISIKGNTIKTVIQYSYEPHKNRTSKLKLKNGGTYYGNERVVSNEVLNGFRIIKTMFKEKDNNRAATLFITHKFNKNSYSITKDVLYDDSSKSITRNRYQFTKL</sequence>